<evidence type="ECO:0000313" key="2">
    <source>
        <dbReference type="EMBL" id="EHN08734.1"/>
    </source>
</evidence>
<evidence type="ECO:0000313" key="3">
    <source>
        <dbReference type="Proteomes" id="UP000005143"/>
    </source>
</evidence>
<feature type="region of interest" description="Disordered" evidence="1">
    <location>
        <begin position="655"/>
        <end position="675"/>
    </location>
</feature>
<dbReference type="PATRIC" id="fig|1097667.3.peg.4399"/>
<sequence length="886" mass="90405">MVGGAAAHLGGPGPARFRPFHRSRPLMLTRPRRSPTFALRRLALAATALALLLPATAPAAELWSPAPAPVPEGAPDDPVEAGKRLRNDVAVDRGGTAWIAWVQTDDQTATVTPPAVQTLRVSRRAAGAAWAAPQDVTAVQRAAGSNYQALLGPEIAVDRAGLPTVAWGVRVDATTVLVRAASRDASGAWSTPADLASVTVPSGLPLTLSLDVEDDGRATVAWQGQDAVRLAQRATDGSWGTPETVATATVDLPDAIGLGHDAAGALTVVWREGTSNGDRSLHARTRSAAGSWATPATLTAATGFVSRPALVVDATGAAVATWGSGDGPRAAARAGSSAASWQAPEVLAAGAANAAPTATGAAAFTTGGTGLPSAAFDAHGNATVVWPVAADTTAGTPARVRARRFSAAGTWDAAEDVASEPTADNPPLWPRVVPGRDGGATVAWTTGVKVTFVGGVANPTGGTVRAATRAPGGGAWSAPQTYATAASGTFGTLTALGVPDTANLALAGDPLGNATLGWSPYASAVTFGLKRNETVDFQPAVAPALDWTARGVVGSSNLRTWIDYVHADWPGPGPRTAHAVEVGDGASFPEPGDRYSWRLTSERAWRDPASGRLVVRYRGAIRWVNTAHYIDIRLVNPRLEVDADERHARLYVDGRTSGSRADAEAGHPGGEDVSNVRMLEIDLAGPGPRTSGDGASRSWVAASSTLSAVGALTFGLDQYAGQPFGFLTITVPTTLQDPPTDPGPGDGGGDGPGGGSSGGSGGSGGGNDGGSGGDGGGGTAKPKPGVTGQVRGKKVAKRHVTVTLSKRLGRVAARSYRVVLRSGRTTVASGTLKGRTLRLTVAARTVEGKPSYRRIRGRYALASPARHRGKRLPASRRIATTAVTIR</sequence>
<name>H0EC62_9ACTN</name>
<dbReference type="EMBL" id="AGUD01000346">
    <property type="protein sequence ID" value="EHN08734.1"/>
    <property type="molecule type" value="Genomic_DNA"/>
</dbReference>
<gene>
    <name evidence="2" type="ORF">PAI11_44400</name>
</gene>
<accession>H0EC62</accession>
<keyword evidence="3" id="KW-1185">Reference proteome</keyword>
<evidence type="ECO:0000256" key="1">
    <source>
        <dbReference type="SAM" id="MobiDB-lite"/>
    </source>
</evidence>
<protein>
    <submittedName>
        <fullName evidence="2">Uncharacterized protein</fullName>
    </submittedName>
</protein>
<feature type="compositionally biased region" description="Gly residues" evidence="1">
    <location>
        <begin position="744"/>
        <end position="779"/>
    </location>
</feature>
<comment type="caution">
    <text evidence="2">The sequence shown here is derived from an EMBL/GenBank/DDBJ whole genome shotgun (WGS) entry which is preliminary data.</text>
</comment>
<dbReference type="Proteomes" id="UP000005143">
    <property type="component" value="Unassembled WGS sequence"/>
</dbReference>
<proteinExistence type="predicted"/>
<feature type="region of interest" description="Disordered" evidence="1">
    <location>
        <begin position="731"/>
        <end position="797"/>
    </location>
</feature>
<organism evidence="2 3">
    <name type="scientific">Patulibacter medicamentivorans</name>
    <dbReference type="NCBI Taxonomy" id="1097667"/>
    <lineage>
        <taxon>Bacteria</taxon>
        <taxon>Bacillati</taxon>
        <taxon>Actinomycetota</taxon>
        <taxon>Thermoleophilia</taxon>
        <taxon>Solirubrobacterales</taxon>
        <taxon>Patulibacteraceae</taxon>
        <taxon>Patulibacter</taxon>
    </lineage>
</organism>
<dbReference type="AlphaFoldDB" id="H0EC62"/>
<reference evidence="2 3" key="1">
    <citation type="journal article" date="2013" name="Biodegradation">
        <title>Quantitative proteomic analysis of ibuprofen-degrading Patulibacter sp. strain I11.</title>
        <authorList>
            <person name="Almeida B."/>
            <person name="Kjeldal H."/>
            <person name="Lolas I."/>
            <person name="Knudsen A.D."/>
            <person name="Carvalho G."/>
            <person name="Nielsen K.L."/>
            <person name="Barreto Crespo M.T."/>
            <person name="Stensballe A."/>
            <person name="Nielsen J.L."/>
        </authorList>
    </citation>
    <scope>NUCLEOTIDE SEQUENCE [LARGE SCALE GENOMIC DNA]</scope>
    <source>
        <strain evidence="2 3">I11</strain>
    </source>
</reference>